<organism evidence="1 2">
    <name type="scientific">Mycena pura</name>
    <dbReference type="NCBI Taxonomy" id="153505"/>
    <lineage>
        <taxon>Eukaryota</taxon>
        <taxon>Fungi</taxon>
        <taxon>Dikarya</taxon>
        <taxon>Basidiomycota</taxon>
        <taxon>Agaricomycotina</taxon>
        <taxon>Agaricomycetes</taxon>
        <taxon>Agaricomycetidae</taxon>
        <taxon>Agaricales</taxon>
        <taxon>Marasmiineae</taxon>
        <taxon>Mycenaceae</taxon>
        <taxon>Mycena</taxon>
    </lineage>
</organism>
<evidence type="ECO:0000313" key="1">
    <source>
        <dbReference type="EMBL" id="KAJ7226875.1"/>
    </source>
</evidence>
<dbReference type="Proteomes" id="UP001219525">
    <property type="component" value="Unassembled WGS sequence"/>
</dbReference>
<proteinExistence type="predicted"/>
<sequence length="280" mass="31393">MLEYGGMLQSRSLSALLPFGYTGHLRLCSVVTDVTLSAVPLRYHRPLSFRILIHARISGSTSRRHVITAIYSYRRLSLKSSDCPSALGYHPHFCAIFGDHSAPLITHSIAPLSPAPRVFVFGYQSSPTRTSRSHQSLCSHILLLHPFVACLVLPLANTTSSSEGYARTIAVLVPGLWPSWEPQIKSELMRHGLWRICTGEEIALPAPTAPVFNADDSPATRSFASREYKYEVREHNEALRRNDRAIGLIRTYIAEDQLRHLDGRTSAKDVWDTLREQHKP</sequence>
<name>A0AAD7E3K1_9AGAR</name>
<dbReference type="Pfam" id="PF14223">
    <property type="entry name" value="Retrotran_gag_2"/>
    <property type="match status" value="1"/>
</dbReference>
<gene>
    <name evidence="1" type="ORF">GGX14DRAFT_555470</name>
</gene>
<comment type="caution">
    <text evidence="1">The sequence shown here is derived from an EMBL/GenBank/DDBJ whole genome shotgun (WGS) entry which is preliminary data.</text>
</comment>
<reference evidence="1" key="1">
    <citation type="submission" date="2023-03" db="EMBL/GenBank/DDBJ databases">
        <title>Massive genome expansion in bonnet fungi (Mycena s.s.) driven by repeated elements and novel gene families across ecological guilds.</title>
        <authorList>
            <consortium name="Lawrence Berkeley National Laboratory"/>
            <person name="Harder C.B."/>
            <person name="Miyauchi S."/>
            <person name="Viragh M."/>
            <person name="Kuo A."/>
            <person name="Thoen E."/>
            <person name="Andreopoulos B."/>
            <person name="Lu D."/>
            <person name="Skrede I."/>
            <person name="Drula E."/>
            <person name="Henrissat B."/>
            <person name="Morin E."/>
            <person name="Kohler A."/>
            <person name="Barry K."/>
            <person name="LaButti K."/>
            <person name="Morin E."/>
            <person name="Salamov A."/>
            <person name="Lipzen A."/>
            <person name="Mereny Z."/>
            <person name="Hegedus B."/>
            <person name="Baldrian P."/>
            <person name="Stursova M."/>
            <person name="Weitz H."/>
            <person name="Taylor A."/>
            <person name="Grigoriev I.V."/>
            <person name="Nagy L.G."/>
            <person name="Martin F."/>
            <person name="Kauserud H."/>
        </authorList>
    </citation>
    <scope>NUCLEOTIDE SEQUENCE</scope>
    <source>
        <strain evidence="1">9144</strain>
    </source>
</reference>
<dbReference type="EMBL" id="JARJCW010000003">
    <property type="protein sequence ID" value="KAJ7226875.1"/>
    <property type="molecule type" value="Genomic_DNA"/>
</dbReference>
<dbReference type="AlphaFoldDB" id="A0AAD7E3K1"/>
<accession>A0AAD7E3K1</accession>
<evidence type="ECO:0000313" key="2">
    <source>
        <dbReference type="Proteomes" id="UP001219525"/>
    </source>
</evidence>
<protein>
    <submittedName>
        <fullName evidence="1">Uncharacterized protein</fullName>
    </submittedName>
</protein>
<keyword evidence="2" id="KW-1185">Reference proteome</keyword>